<reference evidence="1" key="1">
    <citation type="journal article" date="2005" name="Int. J. Syst. Evol. Microbiol.">
        <title>Methanofollis formosanus sp. nov., isolated from a fish pond.</title>
        <authorList>
            <person name="Wu S.Y."/>
            <person name="Chen S.C."/>
            <person name="Lai M.C."/>
        </authorList>
    </citation>
    <scope>NUCLEOTIDE SEQUENCE</scope>
    <source>
        <strain evidence="1">ML15</strain>
    </source>
</reference>
<dbReference type="InterPro" id="IPR013382">
    <property type="entry name" value="CRISPR-assoc_prot_Cse2"/>
</dbReference>
<dbReference type="Proteomes" id="UP000826709">
    <property type="component" value="Chromosome"/>
</dbReference>
<dbReference type="KEGG" id="mfk:E2N92_12225"/>
<dbReference type="EMBL" id="CP037968">
    <property type="protein sequence ID" value="QYZ80139.1"/>
    <property type="molecule type" value="Genomic_DNA"/>
</dbReference>
<dbReference type="RefSeq" id="WP_220681449.1">
    <property type="nucleotide sequence ID" value="NZ_CP037968.1"/>
</dbReference>
<dbReference type="OrthoDB" id="133630at2157"/>
<organism evidence="1 2">
    <name type="scientific">Methanofollis formosanus</name>
    <dbReference type="NCBI Taxonomy" id="299308"/>
    <lineage>
        <taxon>Archaea</taxon>
        <taxon>Methanobacteriati</taxon>
        <taxon>Methanobacteriota</taxon>
        <taxon>Stenosarchaea group</taxon>
        <taxon>Methanomicrobia</taxon>
        <taxon>Methanomicrobiales</taxon>
        <taxon>Methanomicrobiaceae</taxon>
        <taxon>Methanofollis</taxon>
    </lineage>
</organism>
<accession>A0A8G1A495</accession>
<dbReference type="NCBIfam" id="TIGR02548">
    <property type="entry name" value="casB_cse2"/>
    <property type="match status" value="1"/>
</dbReference>
<evidence type="ECO:0000313" key="1">
    <source>
        <dbReference type="EMBL" id="QYZ80139.1"/>
    </source>
</evidence>
<sequence>MTMTKNVVHEMNQKDDPMDAIFGWWEEIKVHRGDRAELRRCRTPAEVAFVPAYYRLKAALPTWDREKLAVIAGTLAHVETNAENIKIAEQFARPRDGGTTARVSEARFRRLLRVEDDDYAELFSMMKRLILMVDRKANIPSLVWGLYRWNPRTKRAWAEAYYTNIQTNKE</sequence>
<gene>
    <name evidence="1" type="primary">casB</name>
    <name evidence="1" type="ORF">E2N92_12225</name>
</gene>
<dbReference type="CDD" id="cd09731">
    <property type="entry name" value="Cse2_I-E"/>
    <property type="match status" value="1"/>
</dbReference>
<proteinExistence type="predicted"/>
<dbReference type="AlphaFoldDB" id="A0A8G1A495"/>
<keyword evidence="2" id="KW-1185">Reference proteome</keyword>
<dbReference type="Gene3D" id="1.10.520.40">
    <property type="entry name" value="CRISPR-associated protein Cse2"/>
    <property type="match status" value="1"/>
</dbReference>
<dbReference type="Pfam" id="PF09485">
    <property type="entry name" value="CRISPR_Cse2"/>
    <property type="match status" value="1"/>
</dbReference>
<evidence type="ECO:0000313" key="2">
    <source>
        <dbReference type="Proteomes" id="UP000826709"/>
    </source>
</evidence>
<protein>
    <submittedName>
        <fullName evidence="1">Type I-E CRISPR-associated protein Cse2/CasB</fullName>
    </submittedName>
</protein>
<dbReference type="InterPro" id="IPR038287">
    <property type="entry name" value="Cse2_sf"/>
</dbReference>
<name>A0A8G1A495_9EURY</name>
<reference evidence="1" key="2">
    <citation type="submission" date="2019-03" db="EMBL/GenBank/DDBJ databases">
        <authorList>
            <person name="Chen S.-C."/>
            <person name="Wu S.-Y."/>
            <person name="Lai M.-C."/>
        </authorList>
    </citation>
    <scope>NUCLEOTIDE SEQUENCE</scope>
    <source>
        <strain evidence="1">ML15</strain>
    </source>
</reference>